<dbReference type="Gene3D" id="2.40.128.20">
    <property type="match status" value="1"/>
</dbReference>
<reference evidence="3" key="1">
    <citation type="submission" date="2012-11" db="EMBL/GenBank/DDBJ databases">
        <authorList>
            <person name="Lucero-Rivera Y.E."/>
            <person name="Tovar-Ramirez D."/>
        </authorList>
    </citation>
    <scope>NUCLEOTIDE SEQUENCE</scope>
    <source>
        <tissue evidence="3">Salivary gland</tissue>
    </source>
</reference>
<dbReference type="EMBL" id="GACK01011078">
    <property type="protein sequence ID" value="JAA53956.1"/>
    <property type="molecule type" value="mRNA"/>
</dbReference>
<name>L7LPX2_RHIPC</name>
<reference evidence="3" key="2">
    <citation type="journal article" date="2015" name="J. Proteomics">
        <title>Sexual differences in the sialomes of the zebra tick, Rhipicephalus pulchellus.</title>
        <authorList>
            <person name="Tan A.W."/>
            <person name="Francischetti I.M."/>
            <person name="Slovak M."/>
            <person name="Kini R.M."/>
            <person name="Ribeiro J.M."/>
        </authorList>
    </citation>
    <scope>NUCLEOTIDE SEQUENCE</scope>
    <source>
        <tissue evidence="3">Salivary gland</tissue>
    </source>
</reference>
<dbReference type="GO" id="GO:0030682">
    <property type="term" value="P:symbiont-mediated perturbation of host defenses"/>
    <property type="evidence" value="ECO:0007669"/>
    <property type="project" value="InterPro"/>
</dbReference>
<dbReference type="GO" id="GO:0043176">
    <property type="term" value="F:amine binding"/>
    <property type="evidence" value="ECO:0007669"/>
    <property type="project" value="InterPro"/>
</dbReference>
<feature type="signal peptide" evidence="2">
    <location>
        <begin position="1"/>
        <end position="24"/>
    </location>
</feature>
<organism evidence="3">
    <name type="scientific">Rhipicephalus pulchellus</name>
    <name type="common">Yellow backed tick</name>
    <name type="synonym">Dermacentor pulchellus</name>
    <dbReference type="NCBI Taxonomy" id="72859"/>
    <lineage>
        <taxon>Eukaryota</taxon>
        <taxon>Metazoa</taxon>
        <taxon>Ecdysozoa</taxon>
        <taxon>Arthropoda</taxon>
        <taxon>Chelicerata</taxon>
        <taxon>Arachnida</taxon>
        <taxon>Acari</taxon>
        <taxon>Parasitiformes</taxon>
        <taxon>Ixodida</taxon>
        <taxon>Ixodoidea</taxon>
        <taxon>Ixodidae</taxon>
        <taxon>Rhipicephalinae</taxon>
        <taxon>Rhipicephalus</taxon>
        <taxon>Rhipicephalus</taxon>
    </lineage>
</organism>
<dbReference type="InterPro" id="IPR012674">
    <property type="entry name" value="Calycin"/>
</dbReference>
<dbReference type="AlphaFoldDB" id="L7LPX2"/>
<feature type="region of interest" description="Disordered" evidence="1">
    <location>
        <begin position="163"/>
        <end position="195"/>
    </location>
</feature>
<feature type="chain" id="PRO_5003980040" evidence="2">
    <location>
        <begin position="25"/>
        <end position="248"/>
    </location>
</feature>
<dbReference type="Pfam" id="PF02098">
    <property type="entry name" value="His_binding"/>
    <property type="match status" value="1"/>
</dbReference>
<proteinExistence type="evidence at transcript level"/>
<evidence type="ECO:0000256" key="2">
    <source>
        <dbReference type="SAM" id="SignalP"/>
    </source>
</evidence>
<evidence type="ECO:0000256" key="1">
    <source>
        <dbReference type="SAM" id="MobiDB-lite"/>
    </source>
</evidence>
<sequence>MLLFARRILIFCTIAIGSFAEGSAEDVADSGTDPYGCSAEHAGEQGISGYKLLQKRVPLYLVMTTVDILRGYDASLGTDIECLSMEADTIESGSHDVTVTVYYNWKDNTTWHTFGQTFTFGQYSGGLNRMESQGLSGAPSGTYYFNYTTGGCAVVVVTDFGNRIRDDPEPKKETEGQETDGTDKQKESEGTTVNENDQPQCMVWATRGDVRGIQNCCEKYFTRHCVKNKKYQYTPNKCPNLSQVKTEL</sequence>
<dbReference type="SUPFAM" id="SSF50814">
    <property type="entry name" value="Lipocalins"/>
    <property type="match status" value="1"/>
</dbReference>
<feature type="compositionally biased region" description="Basic and acidic residues" evidence="1">
    <location>
        <begin position="163"/>
        <end position="189"/>
    </location>
</feature>
<keyword evidence="2" id="KW-0732">Signal</keyword>
<accession>L7LPX2</accession>
<protein>
    <submittedName>
        <fullName evidence="3">Putative salivary lipocalin</fullName>
    </submittedName>
</protein>
<evidence type="ECO:0000313" key="3">
    <source>
        <dbReference type="EMBL" id="JAA53956.1"/>
    </source>
</evidence>
<dbReference type="InterPro" id="IPR002970">
    <property type="entry name" value="Tick_his-bd"/>
</dbReference>